<feature type="region of interest" description="Disordered" evidence="1">
    <location>
        <begin position="133"/>
        <end position="172"/>
    </location>
</feature>
<keyword evidence="4" id="KW-1185">Reference proteome</keyword>
<evidence type="ECO:0008006" key="5">
    <source>
        <dbReference type="Google" id="ProtNLM"/>
    </source>
</evidence>
<feature type="chain" id="PRO_5047007598" description="DUF3500 domain-containing protein" evidence="2">
    <location>
        <begin position="24"/>
        <end position="391"/>
    </location>
</feature>
<feature type="signal peptide" evidence="2">
    <location>
        <begin position="1"/>
        <end position="23"/>
    </location>
</feature>
<sequence length="391" mass="40381">MVIRKLCVAFSATLLLVAGCGSDDDDAVETTTSSATGVAGVVAAAEAFLATLDDDQKESVELELSEANATAWSNLPCGSSCRVGIQFETLSDDQLTAAKKVLQAATGSSTGTGYDLVMQILLADDYLGSVQGTQSAGPGASGGPPGGMMSGAPPSGMSGMPSGGASGGPGGGTGSGYSSGNYFMAFLGTPSTTDAWQLHFGGHHLAVNLTYKGGAVGGASPFFVGVEPTSWEDDGTTYQPLESMRQALLKVTAGLSDTEKAKAKLGKTYTDVLVGPGEDGQFPETKEGLPVSGLTDDQKALVLAAIKPWVAIVDDTTAASLMKTYESELDQTYIGWSGTTGLTAHGDYVRIDGPSAWVEFVCQNGVVITNKIHYHTVYRDHTRDYGGEFDF</sequence>
<organism evidence="3 4">
    <name type="scientific">Paractinoplanes deccanensis</name>
    <dbReference type="NCBI Taxonomy" id="113561"/>
    <lineage>
        <taxon>Bacteria</taxon>
        <taxon>Bacillati</taxon>
        <taxon>Actinomycetota</taxon>
        <taxon>Actinomycetes</taxon>
        <taxon>Micromonosporales</taxon>
        <taxon>Micromonosporaceae</taxon>
        <taxon>Paractinoplanes</taxon>
    </lineage>
</organism>
<evidence type="ECO:0000313" key="3">
    <source>
        <dbReference type="EMBL" id="GID81034.1"/>
    </source>
</evidence>
<feature type="compositionally biased region" description="Gly residues" evidence="1">
    <location>
        <begin position="139"/>
        <end position="149"/>
    </location>
</feature>
<comment type="caution">
    <text evidence="3">The sequence shown here is derived from an EMBL/GenBank/DDBJ whole genome shotgun (WGS) entry which is preliminary data.</text>
</comment>
<name>A0ABQ3YM04_9ACTN</name>
<dbReference type="PROSITE" id="PS51257">
    <property type="entry name" value="PROKAR_LIPOPROTEIN"/>
    <property type="match status" value="1"/>
</dbReference>
<evidence type="ECO:0000256" key="2">
    <source>
        <dbReference type="SAM" id="SignalP"/>
    </source>
</evidence>
<dbReference type="InterPro" id="IPR021889">
    <property type="entry name" value="DUF3500"/>
</dbReference>
<feature type="compositionally biased region" description="Gly residues" evidence="1">
    <location>
        <begin position="161"/>
        <end position="172"/>
    </location>
</feature>
<proteinExistence type="predicted"/>
<dbReference type="PANTHER" id="PTHR37489">
    <property type="entry name" value="DUF3500 DOMAIN-CONTAINING PROTEIN"/>
    <property type="match status" value="1"/>
</dbReference>
<feature type="compositionally biased region" description="Low complexity" evidence="1">
    <location>
        <begin position="150"/>
        <end position="160"/>
    </location>
</feature>
<reference evidence="3 4" key="1">
    <citation type="submission" date="2021-01" db="EMBL/GenBank/DDBJ databases">
        <title>Whole genome shotgun sequence of Actinoplanes deccanensis NBRC 13994.</title>
        <authorList>
            <person name="Komaki H."/>
            <person name="Tamura T."/>
        </authorList>
    </citation>
    <scope>NUCLEOTIDE SEQUENCE [LARGE SCALE GENOMIC DNA]</scope>
    <source>
        <strain evidence="3 4">NBRC 13994</strain>
    </source>
</reference>
<evidence type="ECO:0000313" key="4">
    <source>
        <dbReference type="Proteomes" id="UP000609879"/>
    </source>
</evidence>
<dbReference type="Proteomes" id="UP000609879">
    <property type="component" value="Unassembled WGS sequence"/>
</dbReference>
<evidence type="ECO:0000256" key="1">
    <source>
        <dbReference type="SAM" id="MobiDB-lite"/>
    </source>
</evidence>
<dbReference type="PANTHER" id="PTHR37489:SF1">
    <property type="entry name" value="DUF3500 DOMAIN-CONTAINING PROTEIN"/>
    <property type="match status" value="1"/>
</dbReference>
<dbReference type="EMBL" id="BOMI01000222">
    <property type="protein sequence ID" value="GID81034.1"/>
    <property type="molecule type" value="Genomic_DNA"/>
</dbReference>
<accession>A0ABQ3YM04</accession>
<gene>
    <name evidence="3" type="ORF">Ade02nite_96750</name>
</gene>
<protein>
    <recommendedName>
        <fullName evidence="5">DUF3500 domain-containing protein</fullName>
    </recommendedName>
</protein>
<dbReference type="Pfam" id="PF12006">
    <property type="entry name" value="DUF3500"/>
    <property type="match status" value="1"/>
</dbReference>
<keyword evidence="2" id="KW-0732">Signal</keyword>